<keyword evidence="3 13" id="KW-0812">Transmembrane</keyword>
<dbReference type="InterPro" id="IPR048285">
    <property type="entry name" value="Integrin_alpha_Ig-like_2"/>
</dbReference>
<reference evidence="16" key="1">
    <citation type="submission" date="2023-07" db="EMBL/GenBank/DDBJ databases">
        <title>Chromosome-level genome assembly of Artemia franciscana.</title>
        <authorList>
            <person name="Jo E."/>
        </authorList>
    </citation>
    <scope>NUCLEOTIDE SEQUENCE</scope>
    <source>
        <tissue evidence="16">Whole body</tissue>
    </source>
</reference>
<dbReference type="AlphaFoldDB" id="A0AA88HFJ2"/>
<dbReference type="InterPro" id="IPR032695">
    <property type="entry name" value="Integrin_dom_sf"/>
</dbReference>
<name>A0AA88HFJ2_ARTSF</name>
<sequence>MLKVIVFFVILCDIIICFNIDIVHPIIYDDPSRSVNVGSNSHFGYSVKYLPQMNTESNEFMFLVSAPAANSTFPSISANEPGVVYKCTFGALGGDSCSPLLIGNPKTGQMVSYPTDSGSAYSMVTDILENSWLGGTLETAGSGDSRVLICGHRWKNDPRWLPGYKNMNGACYLTHLNRTYPLDENEEFDEKIIPLGYRHSQENAGDLSRRFMYGLAGMSAHFPESMNDEIVIGAPGVHNWTGSVIQYKVCKENCAMKRNQETNKGTFYIYESWNQSPTNKILETDSYFGYTVNSGHFLLDHSLSYVAAAPRANHTGSVLIFNFPNSSKKELIIHNRLNGKRLGEYFGAAIAVVDLNLDGLDDLLIGAPYHRLTAISADDHGKVYVFMNSGTDFQEMDYSIIGSKMAPGRFGTAIAVLGDINGDEYPDVAIGAPYENENIGAVYIYHGAKSGLRPKIVQRIGGEFFLPLVATKGFGISIASQDVDQNGYNDLLIGSFISGQATVLRTSPVVKFSMKLSSTPAVIIEPNEGVTFNVELCVNYTTKLKPNKICAGMLLSFDVSRRRIVLRLENGKEISKPFQYSETLIKDETKCRSLQFVMKDTRDLSTPLLFRLQSEVYEMTNSDPENPVCSPYRKQSSSSEGIVIKPGSLLTPKDSFCSVCPVVENKIDGKNYKELIVPFGSGCGSDDVCRSDLKVTAAVIEPKINSSFVIGSHKTIKINAYIWNVGEPAYVPRLHIQWDLDATKHKIPDICSDDYENYIRKREVTRSERQAQKSSLTKLICEIPGPLKEENGMKIVSIELDVSNFVSGSDTWNIGFKVDSASEESLALQADNIFIISQPLQTQVDLAIQEPSTPEYTFDLEREKRVPFNQRFYVFQEGDSPVERVGVEIELPVNISKSGVGIIDLLNAEARIGERRFHCKGSFFIPPSDSIVTTTPPNNVTTEQKRVKRYDDVETSLGKDYIEDEALEDEQQQITEFDLFEFLATSVKPTESFRTSTEKYSVLKEESRPKAALISNKGIVLDCGEEFSCTKITCDVGPLHKNEELTVNVNAALKLENLDSRLGEKKLIELVMHAKTFLVEPQNAIVADNGRKAEVNMIIRFEDITPQALKAGLWVYIAALLVGLLLLGILLFVLLKCGFFKRKEMPTYTAVMQYDE</sequence>
<evidence type="ECO:0000256" key="12">
    <source>
        <dbReference type="PROSITE-ProRule" id="PRU00803"/>
    </source>
</evidence>
<dbReference type="GO" id="GO:0008305">
    <property type="term" value="C:integrin complex"/>
    <property type="evidence" value="ECO:0007669"/>
    <property type="project" value="InterPro"/>
</dbReference>
<dbReference type="InterPro" id="IPR000413">
    <property type="entry name" value="Integrin_alpha"/>
</dbReference>
<proteinExistence type="inferred from homology"/>
<feature type="domain" description="Integrin alpha third immunoglobulin-like" evidence="15">
    <location>
        <begin position="859"/>
        <end position="1093"/>
    </location>
</feature>
<evidence type="ECO:0000256" key="3">
    <source>
        <dbReference type="ARBA" id="ARBA00022692"/>
    </source>
</evidence>
<dbReference type="InterPro" id="IPR013517">
    <property type="entry name" value="FG-GAP"/>
</dbReference>
<gene>
    <name evidence="16" type="ORF">QYM36_016675</name>
</gene>
<evidence type="ECO:0000256" key="1">
    <source>
        <dbReference type="ARBA" id="ARBA00004479"/>
    </source>
</evidence>
<keyword evidence="17" id="KW-1185">Reference proteome</keyword>
<comment type="caution">
    <text evidence="16">The sequence shown here is derived from an EMBL/GenBank/DDBJ whole genome shotgun (WGS) entry which is preliminary data.</text>
</comment>
<keyword evidence="4 13" id="KW-0732">Signal</keyword>
<dbReference type="GO" id="GO:0005178">
    <property type="term" value="F:integrin binding"/>
    <property type="evidence" value="ECO:0007669"/>
    <property type="project" value="TreeGrafter"/>
</dbReference>
<dbReference type="InterPro" id="IPR013519">
    <property type="entry name" value="Int_alpha_beta-p"/>
</dbReference>
<keyword evidence="9 13" id="KW-0472">Membrane</keyword>
<dbReference type="GO" id="GO:0007229">
    <property type="term" value="P:integrin-mediated signaling pathway"/>
    <property type="evidence" value="ECO:0007669"/>
    <property type="project" value="UniProtKB-KW"/>
</dbReference>
<evidence type="ECO:0000256" key="9">
    <source>
        <dbReference type="ARBA" id="ARBA00023136"/>
    </source>
</evidence>
<dbReference type="SUPFAM" id="SSF69179">
    <property type="entry name" value="Integrin domains"/>
    <property type="match status" value="3"/>
</dbReference>
<keyword evidence="11" id="KW-0325">Glycoprotein</keyword>
<keyword evidence="8 13" id="KW-0401">Integrin</keyword>
<dbReference type="GO" id="GO:0007157">
    <property type="term" value="P:heterophilic cell-cell adhesion via plasma membrane cell adhesion molecules"/>
    <property type="evidence" value="ECO:0007669"/>
    <property type="project" value="UniProtKB-ARBA"/>
</dbReference>
<evidence type="ECO:0000259" key="15">
    <source>
        <dbReference type="Pfam" id="PF20806"/>
    </source>
</evidence>
<dbReference type="InterPro" id="IPR028994">
    <property type="entry name" value="Integrin_alpha_N"/>
</dbReference>
<dbReference type="Pfam" id="PF01839">
    <property type="entry name" value="FG-GAP"/>
    <property type="match status" value="2"/>
</dbReference>
<feature type="domain" description="Integrin alpha second immunoglobulin-like" evidence="14">
    <location>
        <begin position="683"/>
        <end position="825"/>
    </location>
</feature>
<dbReference type="PRINTS" id="PR01185">
    <property type="entry name" value="INTEGRINA"/>
</dbReference>
<dbReference type="Proteomes" id="UP001187531">
    <property type="component" value="Unassembled WGS sequence"/>
</dbReference>
<dbReference type="Gene3D" id="2.60.40.1530">
    <property type="entry name" value="ntegrin, alpha v. Chain A, domain 4"/>
    <property type="match status" value="1"/>
</dbReference>
<organism evidence="16 17">
    <name type="scientific">Artemia franciscana</name>
    <name type="common">Brine shrimp</name>
    <name type="synonym">Artemia sanfranciscana</name>
    <dbReference type="NCBI Taxonomy" id="6661"/>
    <lineage>
        <taxon>Eukaryota</taxon>
        <taxon>Metazoa</taxon>
        <taxon>Ecdysozoa</taxon>
        <taxon>Arthropoda</taxon>
        <taxon>Crustacea</taxon>
        <taxon>Branchiopoda</taxon>
        <taxon>Anostraca</taxon>
        <taxon>Artemiidae</taxon>
        <taxon>Artemia</taxon>
    </lineage>
</organism>
<feature type="chain" id="PRO_5041516894" evidence="13">
    <location>
        <begin position="18"/>
        <end position="1156"/>
    </location>
</feature>
<evidence type="ECO:0000256" key="5">
    <source>
        <dbReference type="ARBA" id="ARBA00022737"/>
    </source>
</evidence>
<evidence type="ECO:0000256" key="13">
    <source>
        <dbReference type="RuleBase" id="RU003762"/>
    </source>
</evidence>
<dbReference type="Gene3D" id="2.60.40.1510">
    <property type="entry name" value="ntegrin, alpha v. Chain A, domain 3"/>
    <property type="match status" value="1"/>
</dbReference>
<evidence type="ECO:0000313" key="16">
    <source>
        <dbReference type="EMBL" id="KAK2704362.1"/>
    </source>
</evidence>
<dbReference type="GO" id="GO:0009897">
    <property type="term" value="C:external side of plasma membrane"/>
    <property type="evidence" value="ECO:0007669"/>
    <property type="project" value="TreeGrafter"/>
</dbReference>
<dbReference type="Gene3D" id="2.60.40.1460">
    <property type="entry name" value="Integrin domains. Chain A, domain 2"/>
    <property type="match status" value="1"/>
</dbReference>
<evidence type="ECO:0000313" key="17">
    <source>
        <dbReference type="Proteomes" id="UP001187531"/>
    </source>
</evidence>
<comment type="similarity">
    <text evidence="2 13">Belongs to the integrin alpha chain family.</text>
</comment>
<evidence type="ECO:0000256" key="6">
    <source>
        <dbReference type="ARBA" id="ARBA00022889"/>
    </source>
</evidence>
<evidence type="ECO:0000256" key="7">
    <source>
        <dbReference type="ARBA" id="ARBA00022989"/>
    </source>
</evidence>
<dbReference type="GO" id="GO:0007160">
    <property type="term" value="P:cell-matrix adhesion"/>
    <property type="evidence" value="ECO:0007669"/>
    <property type="project" value="TreeGrafter"/>
</dbReference>
<keyword evidence="6 13" id="KW-0130">Cell adhesion</keyword>
<dbReference type="GO" id="GO:0033627">
    <property type="term" value="P:cell adhesion mediated by integrin"/>
    <property type="evidence" value="ECO:0007669"/>
    <property type="project" value="TreeGrafter"/>
</dbReference>
<evidence type="ECO:0000259" key="14">
    <source>
        <dbReference type="Pfam" id="PF20805"/>
    </source>
</evidence>
<dbReference type="SUPFAM" id="SSF69318">
    <property type="entry name" value="Integrin alpha N-terminal domain"/>
    <property type="match status" value="1"/>
</dbReference>
<dbReference type="Pfam" id="PF20805">
    <property type="entry name" value="Integrin_A_Ig_2"/>
    <property type="match status" value="1"/>
</dbReference>
<feature type="repeat" description="FG-GAP" evidence="12">
    <location>
        <begin position="474"/>
        <end position="521"/>
    </location>
</feature>
<keyword evidence="7 13" id="KW-1133">Transmembrane helix</keyword>
<evidence type="ECO:0000256" key="8">
    <source>
        <dbReference type="ARBA" id="ARBA00023037"/>
    </source>
</evidence>
<comment type="subcellular location">
    <subcellularLocation>
        <location evidence="1 13">Membrane</location>
        <topology evidence="1 13">Single-pass type I membrane protein</topology>
    </subcellularLocation>
</comment>
<dbReference type="EMBL" id="JAVRJZ010000021">
    <property type="protein sequence ID" value="KAK2704362.1"/>
    <property type="molecule type" value="Genomic_DNA"/>
</dbReference>
<feature type="transmembrane region" description="Helical" evidence="13">
    <location>
        <begin position="1113"/>
        <end position="1135"/>
    </location>
</feature>
<dbReference type="Gene3D" id="1.20.5.930">
    <property type="entry name" value="Bicelle-embedded integrin alpha(iib) transmembrane segment"/>
    <property type="match status" value="1"/>
</dbReference>
<feature type="signal peptide" evidence="13">
    <location>
        <begin position="1"/>
        <end position="17"/>
    </location>
</feature>
<dbReference type="PANTHER" id="PTHR23220">
    <property type="entry name" value="INTEGRIN ALPHA"/>
    <property type="match status" value="1"/>
</dbReference>
<feature type="repeat" description="FG-GAP" evidence="12">
    <location>
        <begin position="395"/>
        <end position="454"/>
    </location>
</feature>
<dbReference type="PROSITE" id="PS51470">
    <property type="entry name" value="FG_GAP"/>
    <property type="match status" value="3"/>
</dbReference>
<dbReference type="SMART" id="SM00191">
    <property type="entry name" value="Int_alpha"/>
    <property type="match status" value="5"/>
</dbReference>
<protein>
    <submittedName>
        <fullName evidence="16">Uncharacterized protein</fullName>
    </submittedName>
</protein>
<feature type="repeat" description="FG-GAP" evidence="12">
    <location>
        <begin position="330"/>
        <end position="394"/>
    </location>
</feature>
<keyword evidence="5" id="KW-0677">Repeat</keyword>
<accession>A0AA88HFJ2</accession>
<evidence type="ECO:0000256" key="4">
    <source>
        <dbReference type="ARBA" id="ARBA00022729"/>
    </source>
</evidence>
<dbReference type="Gene3D" id="2.130.10.130">
    <property type="entry name" value="Integrin alpha, N-terminal"/>
    <property type="match status" value="1"/>
</dbReference>
<dbReference type="Pfam" id="PF20806">
    <property type="entry name" value="Integrin_A_Ig_3"/>
    <property type="match status" value="1"/>
</dbReference>
<evidence type="ECO:0000256" key="2">
    <source>
        <dbReference type="ARBA" id="ARBA00008054"/>
    </source>
</evidence>
<dbReference type="InterPro" id="IPR048286">
    <property type="entry name" value="Integrin_alpha_Ig-like_3"/>
</dbReference>
<evidence type="ECO:0000256" key="10">
    <source>
        <dbReference type="ARBA" id="ARBA00023170"/>
    </source>
</evidence>
<evidence type="ECO:0000256" key="11">
    <source>
        <dbReference type="ARBA" id="ARBA00023180"/>
    </source>
</evidence>
<dbReference type="PANTHER" id="PTHR23220:SF83">
    <property type="entry name" value="INTEGRIN ALPHA-PS3-RELATED"/>
    <property type="match status" value="1"/>
</dbReference>
<keyword evidence="10 13" id="KW-0675">Receptor</keyword>